<feature type="transmembrane region" description="Helical" evidence="1">
    <location>
        <begin position="132"/>
        <end position="152"/>
    </location>
</feature>
<evidence type="ECO:0000313" key="3">
    <source>
        <dbReference type="Proteomes" id="UP000320176"/>
    </source>
</evidence>
<accession>A0A5C6B7Q7</accession>
<evidence type="ECO:0008006" key="4">
    <source>
        <dbReference type="Google" id="ProtNLM"/>
    </source>
</evidence>
<feature type="transmembrane region" description="Helical" evidence="1">
    <location>
        <begin position="432"/>
        <end position="449"/>
    </location>
</feature>
<keyword evidence="1" id="KW-0472">Membrane</keyword>
<organism evidence="2 3">
    <name type="scientific">Stieleria varia</name>
    <dbReference type="NCBI Taxonomy" id="2528005"/>
    <lineage>
        <taxon>Bacteria</taxon>
        <taxon>Pseudomonadati</taxon>
        <taxon>Planctomycetota</taxon>
        <taxon>Planctomycetia</taxon>
        <taxon>Pirellulales</taxon>
        <taxon>Pirellulaceae</taxon>
        <taxon>Stieleria</taxon>
    </lineage>
</organism>
<keyword evidence="1" id="KW-0812">Transmembrane</keyword>
<comment type="caution">
    <text evidence="2">The sequence shown here is derived from an EMBL/GenBank/DDBJ whole genome shotgun (WGS) entry which is preliminary data.</text>
</comment>
<dbReference type="AlphaFoldDB" id="A0A5C6B7Q7"/>
<feature type="transmembrane region" description="Helical" evidence="1">
    <location>
        <begin position="9"/>
        <end position="28"/>
    </location>
</feature>
<feature type="transmembrane region" description="Helical" evidence="1">
    <location>
        <begin position="40"/>
        <end position="59"/>
    </location>
</feature>
<feature type="transmembrane region" description="Helical" evidence="1">
    <location>
        <begin position="218"/>
        <end position="236"/>
    </location>
</feature>
<keyword evidence="3" id="KW-1185">Reference proteome</keyword>
<name>A0A5C6B7Q7_9BACT</name>
<sequence>MLFRDLRPLLVMQTLLAVATVVLTWVFWNGVTDGIAGDLRVQAVWAIFLVPGWLVSARWTGRRCSFLSRYFAAAVSSLGIHSTLGVIASSLGWRLATYQIVFLLFLLFVIIDRARRLRKDSGRMPVTQSWSLPTMGIIAGIIVFSVSVYRVSRSNDIGQFVLQQQDMVAEDSLSVSAIGMKGMGVDEAMPRWNAHLWHMLPCLMADAAGVPVDQTLRIYAPIPLAATALLVFWYVVSQLSRTRRAPWITMLAMFGPVLLWYRNYTAFNYSFRLTNTFLLDKDVCLFVLIPAVALLAYRWIRGSRHSLWPLLFLAPAIVKFHPMTAVYLVMLCPWVALLSAKATFGCLRRVAAISVASVLLFVVVLLLGDAQSHHDQIREIVDIDFVDHQSGRPLHYWTGLYAGLQDNGLELDTTQWVGETFSLKASVISGDALLLTLHGAWLLLTFRLISKNRSSNAIRQWLAASYTIAALWLLWFASRFVLTAAPHLSGGVERLHWFAFLPGLVAVSCSLSWIVNGWLAEHHRPFVHRFAMSAVLVLILVSCVFYSMRRRSPLTGLRGVNSLLDFDLPYLKQRAEDASTKSLDDTLAKTRPEYLKHDDVVLYVDAKENESYWWIKQGIFWSDSYAEAFALHHRGDAFLRDREHFYAILDRVALQESSKQSIDLSEWLAEKQVTLLVDFRGGADDYFESLLTATSIPGQRLREGVWRIGERPN</sequence>
<feature type="transmembrane region" description="Helical" evidence="1">
    <location>
        <begin position="71"/>
        <end position="89"/>
    </location>
</feature>
<feature type="transmembrane region" description="Helical" evidence="1">
    <location>
        <begin position="461"/>
        <end position="482"/>
    </location>
</feature>
<proteinExistence type="predicted"/>
<dbReference type="EMBL" id="SJPN01000001">
    <property type="protein sequence ID" value="TWU08295.1"/>
    <property type="molecule type" value="Genomic_DNA"/>
</dbReference>
<feature type="transmembrane region" description="Helical" evidence="1">
    <location>
        <begin position="494"/>
        <end position="514"/>
    </location>
</feature>
<feature type="transmembrane region" description="Helical" evidence="1">
    <location>
        <begin position="526"/>
        <end position="548"/>
    </location>
</feature>
<gene>
    <name evidence="2" type="ORF">Pla52n_08770</name>
</gene>
<feature type="transmembrane region" description="Helical" evidence="1">
    <location>
        <begin position="95"/>
        <end position="111"/>
    </location>
</feature>
<reference evidence="2 3" key="1">
    <citation type="submission" date="2019-02" db="EMBL/GenBank/DDBJ databases">
        <title>Deep-cultivation of Planctomycetes and their phenomic and genomic characterization uncovers novel biology.</title>
        <authorList>
            <person name="Wiegand S."/>
            <person name="Jogler M."/>
            <person name="Boedeker C."/>
            <person name="Pinto D."/>
            <person name="Vollmers J."/>
            <person name="Rivas-Marin E."/>
            <person name="Kohn T."/>
            <person name="Peeters S.H."/>
            <person name="Heuer A."/>
            <person name="Rast P."/>
            <person name="Oberbeckmann S."/>
            <person name="Bunk B."/>
            <person name="Jeske O."/>
            <person name="Meyerdierks A."/>
            <person name="Storesund J.E."/>
            <person name="Kallscheuer N."/>
            <person name="Luecker S."/>
            <person name="Lage O.M."/>
            <person name="Pohl T."/>
            <person name="Merkel B.J."/>
            <person name="Hornburger P."/>
            <person name="Mueller R.-W."/>
            <person name="Bruemmer F."/>
            <person name="Labrenz M."/>
            <person name="Spormann A.M."/>
            <person name="Op Den Camp H."/>
            <person name="Overmann J."/>
            <person name="Amann R."/>
            <person name="Jetten M.S.M."/>
            <person name="Mascher T."/>
            <person name="Medema M.H."/>
            <person name="Devos D.P."/>
            <person name="Kaster A.-K."/>
            <person name="Ovreas L."/>
            <person name="Rohde M."/>
            <person name="Galperin M.Y."/>
            <person name="Jogler C."/>
        </authorList>
    </citation>
    <scope>NUCLEOTIDE SEQUENCE [LARGE SCALE GENOMIC DNA]</scope>
    <source>
        <strain evidence="2 3">Pla52n</strain>
    </source>
</reference>
<feature type="transmembrane region" description="Helical" evidence="1">
    <location>
        <begin position="350"/>
        <end position="368"/>
    </location>
</feature>
<keyword evidence="1" id="KW-1133">Transmembrane helix</keyword>
<dbReference type="Proteomes" id="UP000320176">
    <property type="component" value="Unassembled WGS sequence"/>
</dbReference>
<protein>
    <recommendedName>
        <fullName evidence="4">Glycosyltransferase RgtA/B/C/D-like domain-containing protein</fullName>
    </recommendedName>
</protein>
<evidence type="ECO:0000256" key="1">
    <source>
        <dbReference type="SAM" id="Phobius"/>
    </source>
</evidence>
<feature type="transmembrane region" description="Helical" evidence="1">
    <location>
        <begin position="283"/>
        <end position="300"/>
    </location>
</feature>
<evidence type="ECO:0000313" key="2">
    <source>
        <dbReference type="EMBL" id="TWU08295.1"/>
    </source>
</evidence>